<dbReference type="PANTHER" id="PTHR30041">
    <property type="entry name" value="ARSENATE REDUCTASE"/>
    <property type="match status" value="1"/>
</dbReference>
<keyword evidence="4" id="KW-1185">Reference proteome</keyword>
<evidence type="ECO:0000313" key="4">
    <source>
        <dbReference type="Proteomes" id="UP000199372"/>
    </source>
</evidence>
<dbReference type="Proteomes" id="UP000199372">
    <property type="component" value="Unassembled WGS sequence"/>
</dbReference>
<sequence length="107" mass="11824">MHVYALKTCDTCRKALKSLKEAGHDPQVSDIRADRIPADLLDRLVACFGDAIVNRRSTTWRGLDEAERAGDPATLIAAHPTLMKRPVIDHDGTLYLGWTPETRAALT</sequence>
<evidence type="ECO:0000313" key="3">
    <source>
        <dbReference type="EMBL" id="SEN46577.1"/>
    </source>
</evidence>
<protein>
    <submittedName>
        <fullName evidence="3">Arsenate reductase, glutaredoxin family</fullName>
    </submittedName>
</protein>
<gene>
    <name evidence="3" type="ORF">SAMN04488011_104182</name>
</gene>
<comment type="similarity">
    <text evidence="1 2">Belongs to the ArsC family.</text>
</comment>
<dbReference type="PROSITE" id="PS51353">
    <property type="entry name" value="ARSC"/>
    <property type="match status" value="1"/>
</dbReference>
<dbReference type="EMBL" id="FOCM01000004">
    <property type="protein sequence ID" value="SEN46577.1"/>
    <property type="molecule type" value="Genomic_DNA"/>
</dbReference>
<organism evidence="3 4">
    <name type="scientific">Palleronia pelagia</name>
    <dbReference type="NCBI Taxonomy" id="387096"/>
    <lineage>
        <taxon>Bacteria</taxon>
        <taxon>Pseudomonadati</taxon>
        <taxon>Pseudomonadota</taxon>
        <taxon>Alphaproteobacteria</taxon>
        <taxon>Rhodobacterales</taxon>
        <taxon>Roseobacteraceae</taxon>
        <taxon>Palleronia</taxon>
    </lineage>
</organism>
<dbReference type="Gene3D" id="3.40.30.10">
    <property type="entry name" value="Glutaredoxin"/>
    <property type="match status" value="1"/>
</dbReference>
<accession>A0A1H8GSU8</accession>
<dbReference type="InterPro" id="IPR006660">
    <property type="entry name" value="Arsenate_reductase-like"/>
</dbReference>
<dbReference type="RefSeq" id="WP_091845414.1">
    <property type="nucleotide sequence ID" value="NZ_FOCM01000004.1"/>
</dbReference>
<evidence type="ECO:0000256" key="1">
    <source>
        <dbReference type="ARBA" id="ARBA00007198"/>
    </source>
</evidence>
<dbReference type="InterPro" id="IPR036249">
    <property type="entry name" value="Thioredoxin-like_sf"/>
</dbReference>
<evidence type="ECO:0000256" key="2">
    <source>
        <dbReference type="PROSITE-ProRule" id="PRU01282"/>
    </source>
</evidence>
<dbReference type="AlphaFoldDB" id="A0A1H8GSU8"/>
<dbReference type="PANTHER" id="PTHR30041:SF8">
    <property type="entry name" value="PROTEIN YFFB"/>
    <property type="match status" value="1"/>
</dbReference>
<dbReference type="OrthoDB" id="9803749at2"/>
<dbReference type="SUPFAM" id="SSF52833">
    <property type="entry name" value="Thioredoxin-like"/>
    <property type="match status" value="1"/>
</dbReference>
<name>A0A1H8GSU8_9RHOB</name>
<proteinExistence type="inferred from homology"/>
<reference evidence="4" key="1">
    <citation type="submission" date="2016-10" db="EMBL/GenBank/DDBJ databases">
        <authorList>
            <person name="Varghese N."/>
            <person name="Submissions S."/>
        </authorList>
    </citation>
    <scope>NUCLEOTIDE SEQUENCE [LARGE SCALE GENOMIC DNA]</scope>
    <source>
        <strain evidence="4">DSM 26893</strain>
    </source>
</reference>
<dbReference type="Pfam" id="PF03960">
    <property type="entry name" value="ArsC"/>
    <property type="match status" value="1"/>
</dbReference>